<dbReference type="SFLD" id="SFLDG01082">
    <property type="entry name" value="B12-binding_domain_containing"/>
    <property type="match status" value="1"/>
</dbReference>
<sequence length="481" mass="54821">MKLEKALLFNPPVGLYQRGEDRCQAEVDGGSATSLRPPNDLGYIASMLRQIGVTPFIADYPAEKKLWSHFEDDLKTIQPNFLIMSITTPTIEDDMKAFSIAKTLNSEIFTIAKGAHFYTCNREDLKKAIYEVMDVAIVGEAETVINNLIHAKKNGADLSNVRGILWRNNLNQIVQTGQEPFLTDLDKIPFPARDLMKNHLYVRPDTGEPQATIQTSRGCPSQCIFCLSPLISGMKLRERSVGNIIAELEECVNEYGIRNFFFRADTFTMNKKSVIELCKEIISRKLGIAWVANSRVNTIDEERLAWMKKSGCWLVAFGIESGNDEIQKRIKKGTTRTQAREAVNLCRKLGIKTYGFYLIGFPWETKEMIMDTLQLAKELRCDFSEIHIAIPYEGTEFYKIAQDLGILTEKAVGHNYFSNPAIGTLHVSKEELIQMRKKALRSLYLSPRYIGRTLVHMKSFREVKNYARYGLRLLIQNYRKG</sequence>
<proteinExistence type="predicted"/>
<dbReference type="PANTHER" id="PTHR43409">
    <property type="entry name" value="ANAEROBIC MAGNESIUM-PROTOPORPHYRIN IX MONOMETHYL ESTER CYCLASE-RELATED"/>
    <property type="match status" value="1"/>
</dbReference>
<keyword evidence="4" id="KW-0408">Iron</keyword>
<dbReference type="SUPFAM" id="SSF102114">
    <property type="entry name" value="Radical SAM enzymes"/>
    <property type="match status" value="1"/>
</dbReference>
<organism evidence="7 8">
    <name type="scientific">Candidatus Brocadia sinica JPN1</name>
    <dbReference type="NCBI Taxonomy" id="1197129"/>
    <lineage>
        <taxon>Bacteria</taxon>
        <taxon>Pseudomonadati</taxon>
        <taxon>Planctomycetota</taxon>
        <taxon>Candidatus Brocadiia</taxon>
        <taxon>Candidatus Brocadiales</taxon>
        <taxon>Candidatus Brocadiaceae</taxon>
        <taxon>Candidatus Brocadia</taxon>
    </lineage>
</organism>
<keyword evidence="2" id="KW-0949">S-adenosyl-L-methionine</keyword>
<keyword evidence="5" id="KW-0411">Iron-sulfur</keyword>
<protein>
    <submittedName>
        <fullName evidence="7">Fe-S oxidoreductase</fullName>
    </submittedName>
</protein>
<accession>A0ABQ0K114</accession>
<comment type="cofactor">
    <cofactor evidence="1">
        <name>[4Fe-4S] cluster</name>
        <dbReference type="ChEBI" id="CHEBI:49883"/>
    </cofactor>
</comment>
<dbReference type="InterPro" id="IPR034466">
    <property type="entry name" value="Methyltransferase_Class_B"/>
</dbReference>
<name>A0ABQ0K114_9BACT</name>
<keyword evidence="8" id="KW-1185">Reference proteome</keyword>
<dbReference type="SFLD" id="SFLDS00029">
    <property type="entry name" value="Radical_SAM"/>
    <property type="match status" value="1"/>
</dbReference>
<dbReference type="SFLD" id="SFLDG01123">
    <property type="entry name" value="methyltransferase_(Class_B)"/>
    <property type="match status" value="1"/>
</dbReference>
<dbReference type="InterPro" id="IPR006638">
    <property type="entry name" value="Elp3/MiaA/NifB-like_rSAM"/>
</dbReference>
<dbReference type="Pfam" id="PF04055">
    <property type="entry name" value="Radical_SAM"/>
    <property type="match status" value="1"/>
</dbReference>
<evidence type="ECO:0000256" key="5">
    <source>
        <dbReference type="ARBA" id="ARBA00023014"/>
    </source>
</evidence>
<dbReference type="InterPro" id="IPR023404">
    <property type="entry name" value="rSAM_horseshoe"/>
</dbReference>
<gene>
    <name evidence="7" type="ORF">BROSI_A3262</name>
</gene>
<dbReference type="CDD" id="cd01335">
    <property type="entry name" value="Radical_SAM"/>
    <property type="match status" value="1"/>
</dbReference>
<dbReference type="Gene3D" id="3.80.30.20">
    <property type="entry name" value="tm_1862 like domain"/>
    <property type="match status" value="1"/>
</dbReference>
<keyword evidence="3" id="KW-0479">Metal-binding</keyword>
<evidence type="ECO:0000256" key="3">
    <source>
        <dbReference type="ARBA" id="ARBA00022723"/>
    </source>
</evidence>
<dbReference type="PROSITE" id="PS51918">
    <property type="entry name" value="RADICAL_SAM"/>
    <property type="match status" value="1"/>
</dbReference>
<dbReference type="RefSeq" id="WP_052564679.1">
    <property type="nucleotide sequence ID" value="NZ_BAFN01000001.1"/>
</dbReference>
<dbReference type="InterPro" id="IPR051198">
    <property type="entry name" value="BchE-like"/>
</dbReference>
<dbReference type="Gene3D" id="3.40.50.280">
    <property type="entry name" value="Cobalamin-binding domain"/>
    <property type="match status" value="1"/>
</dbReference>
<evidence type="ECO:0000256" key="1">
    <source>
        <dbReference type="ARBA" id="ARBA00001966"/>
    </source>
</evidence>
<dbReference type="InterPro" id="IPR058240">
    <property type="entry name" value="rSAM_sf"/>
</dbReference>
<evidence type="ECO:0000256" key="2">
    <source>
        <dbReference type="ARBA" id="ARBA00022691"/>
    </source>
</evidence>
<evidence type="ECO:0000259" key="6">
    <source>
        <dbReference type="PROSITE" id="PS51918"/>
    </source>
</evidence>
<dbReference type="PANTHER" id="PTHR43409:SF16">
    <property type="entry name" value="SLR0320 PROTEIN"/>
    <property type="match status" value="1"/>
</dbReference>
<dbReference type="EMBL" id="BAFN01000001">
    <property type="protein sequence ID" value="GAN34719.1"/>
    <property type="molecule type" value="Genomic_DNA"/>
</dbReference>
<evidence type="ECO:0000313" key="7">
    <source>
        <dbReference type="EMBL" id="GAN34719.1"/>
    </source>
</evidence>
<reference evidence="8" key="1">
    <citation type="journal article" date="2015" name="Genome Announc.">
        <title>Draft Genome Sequence of an Anaerobic Ammonium-Oxidizing Bacterium, "Candidatus Brocadia sinica".</title>
        <authorList>
            <person name="Oshiki M."/>
            <person name="Shinyako-Hata K."/>
            <person name="Satoh H."/>
            <person name="Okabe S."/>
        </authorList>
    </citation>
    <scope>NUCLEOTIDE SEQUENCE [LARGE SCALE GENOMIC DNA]</scope>
    <source>
        <strain evidence="8">JPN1</strain>
    </source>
</reference>
<evidence type="ECO:0000256" key="4">
    <source>
        <dbReference type="ARBA" id="ARBA00023004"/>
    </source>
</evidence>
<dbReference type="InterPro" id="IPR007197">
    <property type="entry name" value="rSAM"/>
</dbReference>
<dbReference type="Proteomes" id="UP000032309">
    <property type="component" value="Unassembled WGS sequence"/>
</dbReference>
<dbReference type="SMART" id="SM00729">
    <property type="entry name" value="Elp3"/>
    <property type="match status" value="1"/>
</dbReference>
<evidence type="ECO:0000313" key="8">
    <source>
        <dbReference type="Proteomes" id="UP000032309"/>
    </source>
</evidence>
<comment type="caution">
    <text evidence="7">The sequence shown here is derived from an EMBL/GenBank/DDBJ whole genome shotgun (WGS) entry which is preliminary data.</text>
</comment>
<feature type="domain" description="Radical SAM core" evidence="6">
    <location>
        <begin position="205"/>
        <end position="442"/>
    </location>
</feature>